<accession>A0AAW1P7A8</accession>
<sequence length="135" mass="13356">MYQHSSVSSRIASTLSGRDLGHGTPEASLHRAVFLQQTRRTPSQRAAGLAAKVTGPSAIDPIPPPNAPPPNAPTPGGMRPPGPVPAPGANEPPVPPVQPGPSPQPRGPPAGAPPPTAPTPPDVSGPDVGGAGTPM</sequence>
<keyword evidence="3" id="KW-1185">Reference proteome</keyword>
<feature type="compositionally biased region" description="Polar residues" evidence="1">
    <location>
        <begin position="35"/>
        <end position="44"/>
    </location>
</feature>
<evidence type="ECO:0000313" key="2">
    <source>
        <dbReference type="EMBL" id="KAK9803937.1"/>
    </source>
</evidence>
<feature type="compositionally biased region" description="Polar residues" evidence="1">
    <location>
        <begin position="1"/>
        <end position="16"/>
    </location>
</feature>
<proteinExistence type="predicted"/>
<feature type="region of interest" description="Disordered" evidence="1">
    <location>
        <begin position="1"/>
        <end position="135"/>
    </location>
</feature>
<organism evidence="2 3">
    <name type="scientific">[Myrmecia] bisecta</name>
    <dbReference type="NCBI Taxonomy" id="41462"/>
    <lineage>
        <taxon>Eukaryota</taxon>
        <taxon>Viridiplantae</taxon>
        <taxon>Chlorophyta</taxon>
        <taxon>core chlorophytes</taxon>
        <taxon>Trebouxiophyceae</taxon>
        <taxon>Trebouxiales</taxon>
        <taxon>Trebouxiaceae</taxon>
        <taxon>Myrmecia</taxon>
    </lineage>
</organism>
<dbReference type="AlphaFoldDB" id="A0AAW1P7A8"/>
<evidence type="ECO:0000313" key="3">
    <source>
        <dbReference type="Proteomes" id="UP001489004"/>
    </source>
</evidence>
<protein>
    <submittedName>
        <fullName evidence="2">Uncharacterized protein</fullName>
    </submittedName>
</protein>
<dbReference type="EMBL" id="JALJOR010000019">
    <property type="protein sequence ID" value="KAK9803937.1"/>
    <property type="molecule type" value="Genomic_DNA"/>
</dbReference>
<evidence type="ECO:0000256" key="1">
    <source>
        <dbReference type="SAM" id="MobiDB-lite"/>
    </source>
</evidence>
<reference evidence="2 3" key="1">
    <citation type="journal article" date="2024" name="Nat. Commun.">
        <title>Phylogenomics reveals the evolutionary origins of lichenization in chlorophyte algae.</title>
        <authorList>
            <person name="Puginier C."/>
            <person name="Libourel C."/>
            <person name="Otte J."/>
            <person name="Skaloud P."/>
            <person name="Haon M."/>
            <person name="Grisel S."/>
            <person name="Petersen M."/>
            <person name="Berrin J.G."/>
            <person name="Delaux P.M."/>
            <person name="Dal Grande F."/>
            <person name="Keller J."/>
        </authorList>
    </citation>
    <scope>NUCLEOTIDE SEQUENCE [LARGE SCALE GENOMIC DNA]</scope>
    <source>
        <strain evidence="2 3">SAG 2043</strain>
    </source>
</reference>
<dbReference type="Proteomes" id="UP001489004">
    <property type="component" value="Unassembled WGS sequence"/>
</dbReference>
<name>A0AAW1P7A8_9CHLO</name>
<feature type="compositionally biased region" description="Pro residues" evidence="1">
    <location>
        <begin position="61"/>
        <end position="123"/>
    </location>
</feature>
<comment type="caution">
    <text evidence="2">The sequence shown here is derived from an EMBL/GenBank/DDBJ whole genome shotgun (WGS) entry which is preliminary data.</text>
</comment>
<gene>
    <name evidence="2" type="ORF">WJX72_006452</name>
</gene>